<keyword evidence="1" id="KW-0472">Membrane</keyword>
<evidence type="ECO:0000313" key="3">
    <source>
        <dbReference type="EMBL" id="OWM71269.1"/>
    </source>
</evidence>
<name>A0A218WFK0_PUNGR</name>
<evidence type="ECO:0000256" key="1">
    <source>
        <dbReference type="SAM" id="Phobius"/>
    </source>
</evidence>
<dbReference type="GO" id="GO:0003676">
    <property type="term" value="F:nucleic acid binding"/>
    <property type="evidence" value="ECO:0007669"/>
    <property type="project" value="InterPro"/>
</dbReference>
<feature type="transmembrane region" description="Helical" evidence="1">
    <location>
        <begin position="12"/>
        <end position="30"/>
    </location>
</feature>
<dbReference type="EMBL" id="MTKT01004486">
    <property type="protein sequence ID" value="OWM71269.1"/>
    <property type="molecule type" value="Genomic_DNA"/>
</dbReference>
<keyword evidence="1" id="KW-1133">Transmembrane helix</keyword>
<evidence type="ECO:0000313" key="4">
    <source>
        <dbReference type="Proteomes" id="UP000197138"/>
    </source>
</evidence>
<feature type="domain" description="RNase H type-1" evidence="2">
    <location>
        <begin position="43"/>
        <end position="79"/>
    </location>
</feature>
<gene>
    <name evidence="3" type="ORF">CDL15_Pgr011396</name>
</gene>
<sequence>MACDWALVEHVGFGVELFCLWWGIYILFVCKSLGKSDLVRKIGVASSVSAKLWALRDGLHFANNLGITHLEVELDAKAV</sequence>
<evidence type="ECO:0000259" key="2">
    <source>
        <dbReference type="Pfam" id="PF13456"/>
    </source>
</evidence>
<keyword evidence="1" id="KW-0812">Transmembrane</keyword>
<reference evidence="4" key="1">
    <citation type="journal article" date="2017" name="Plant J.">
        <title>The pomegranate (Punica granatum L.) genome and the genomics of punicalagin biosynthesis.</title>
        <authorList>
            <person name="Qin G."/>
            <person name="Xu C."/>
            <person name="Ming R."/>
            <person name="Tang H."/>
            <person name="Guyot R."/>
            <person name="Kramer E.M."/>
            <person name="Hu Y."/>
            <person name="Yi X."/>
            <person name="Qi Y."/>
            <person name="Xu X."/>
            <person name="Gao Z."/>
            <person name="Pan H."/>
            <person name="Jian J."/>
            <person name="Tian Y."/>
            <person name="Yue Z."/>
            <person name="Xu Y."/>
        </authorList>
    </citation>
    <scope>NUCLEOTIDE SEQUENCE [LARGE SCALE GENOMIC DNA]</scope>
    <source>
        <strain evidence="4">cv. Dabenzi</strain>
    </source>
</reference>
<proteinExistence type="predicted"/>
<accession>A0A218WFK0</accession>
<dbReference type="Pfam" id="PF13456">
    <property type="entry name" value="RVT_3"/>
    <property type="match status" value="1"/>
</dbReference>
<dbReference type="AlphaFoldDB" id="A0A218WFK0"/>
<dbReference type="Proteomes" id="UP000197138">
    <property type="component" value="Unassembled WGS sequence"/>
</dbReference>
<protein>
    <recommendedName>
        <fullName evidence="2">RNase H type-1 domain-containing protein</fullName>
    </recommendedName>
</protein>
<comment type="caution">
    <text evidence="3">The sequence shown here is derived from an EMBL/GenBank/DDBJ whole genome shotgun (WGS) entry which is preliminary data.</text>
</comment>
<dbReference type="GO" id="GO:0004523">
    <property type="term" value="F:RNA-DNA hybrid ribonuclease activity"/>
    <property type="evidence" value="ECO:0007669"/>
    <property type="project" value="InterPro"/>
</dbReference>
<dbReference type="InterPro" id="IPR002156">
    <property type="entry name" value="RNaseH_domain"/>
</dbReference>
<organism evidence="3 4">
    <name type="scientific">Punica granatum</name>
    <name type="common">Pomegranate</name>
    <dbReference type="NCBI Taxonomy" id="22663"/>
    <lineage>
        <taxon>Eukaryota</taxon>
        <taxon>Viridiplantae</taxon>
        <taxon>Streptophyta</taxon>
        <taxon>Embryophyta</taxon>
        <taxon>Tracheophyta</taxon>
        <taxon>Spermatophyta</taxon>
        <taxon>Magnoliopsida</taxon>
        <taxon>eudicotyledons</taxon>
        <taxon>Gunneridae</taxon>
        <taxon>Pentapetalae</taxon>
        <taxon>rosids</taxon>
        <taxon>malvids</taxon>
        <taxon>Myrtales</taxon>
        <taxon>Lythraceae</taxon>
        <taxon>Punica</taxon>
    </lineage>
</organism>